<keyword evidence="2" id="KW-0732">Signal</keyword>
<sequence length="358" mass="39569">MSLHTQSSRRLLARTLLAAAAVSGAVSAVSAAPLQAQAGKYFEQTYLPGAHSFAFNALHPRASYLFNAFDYGHAILYERLWRSPGTAARDLDGQEYDFLTKSLLEKPPRVPLDEAAVGPSWSLLAPETLAMFSWAHMLHRQLYDVLAHDAGKPAERDAHVADLLRYYKSRPALAFSSHPKDMNLMEGQSYSLAFRKQNPKFNGLVWSYHWIQMTLYDAMLASDAKADMDVNVNAVVDRFYEMTRGGIDKLPTVMPMSPAIAPDFSTRYPEAAIIFDNLHSLHDVVSDILANPNVPREKKRATILEASAKYRDATSNITTVDEWVSMGHAMGLTQQGGPAPLPRRPAPKAAAPHKHPGS</sequence>
<reference evidence="3 4" key="1">
    <citation type="submission" date="2020-05" db="EMBL/GenBank/DDBJ databases">
        <title>Complete genome sequence of Gemmatimonas greenlandica TET16.</title>
        <authorList>
            <person name="Zeng Y."/>
        </authorList>
    </citation>
    <scope>NUCLEOTIDE SEQUENCE [LARGE SCALE GENOMIC DNA]</scope>
    <source>
        <strain evidence="3 4">TET16</strain>
    </source>
</reference>
<dbReference type="EMBL" id="CP053085">
    <property type="protein sequence ID" value="QJR37336.1"/>
    <property type="molecule type" value="Genomic_DNA"/>
</dbReference>
<organism evidence="3 4">
    <name type="scientific">Gemmatimonas groenlandica</name>
    <dbReference type="NCBI Taxonomy" id="2732249"/>
    <lineage>
        <taxon>Bacteria</taxon>
        <taxon>Pseudomonadati</taxon>
        <taxon>Gemmatimonadota</taxon>
        <taxon>Gemmatimonadia</taxon>
        <taxon>Gemmatimonadales</taxon>
        <taxon>Gemmatimonadaceae</taxon>
        <taxon>Gemmatimonas</taxon>
    </lineage>
</organism>
<dbReference type="AlphaFoldDB" id="A0A6M4IV14"/>
<evidence type="ECO:0000313" key="3">
    <source>
        <dbReference type="EMBL" id="QJR37336.1"/>
    </source>
</evidence>
<evidence type="ECO:0000256" key="2">
    <source>
        <dbReference type="SAM" id="SignalP"/>
    </source>
</evidence>
<dbReference type="RefSeq" id="WP_171226770.1">
    <property type="nucleotide sequence ID" value="NZ_CP053085.1"/>
</dbReference>
<dbReference type="PROSITE" id="PS51318">
    <property type="entry name" value="TAT"/>
    <property type="match status" value="1"/>
</dbReference>
<dbReference type="Proteomes" id="UP000500938">
    <property type="component" value="Chromosome"/>
</dbReference>
<dbReference type="KEGG" id="ggr:HKW67_18380"/>
<feature type="chain" id="PRO_5027019668" evidence="2">
    <location>
        <begin position="32"/>
        <end position="358"/>
    </location>
</feature>
<keyword evidence="4" id="KW-1185">Reference proteome</keyword>
<evidence type="ECO:0000256" key="1">
    <source>
        <dbReference type="SAM" id="MobiDB-lite"/>
    </source>
</evidence>
<accession>A0A6M4IV14</accession>
<proteinExistence type="predicted"/>
<gene>
    <name evidence="3" type="ORF">HKW67_18380</name>
</gene>
<protein>
    <submittedName>
        <fullName evidence="3">Uncharacterized protein</fullName>
    </submittedName>
</protein>
<evidence type="ECO:0000313" key="4">
    <source>
        <dbReference type="Proteomes" id="UP000500938"/>
    </source>
</evidence>
<feature type="signal peptide" evidence="2">
    <location>
        <begin position="1"/>
        <end position="31"/>
    </location>
</feature>
<feature type="region of interest" description="Disordered" evidence="1">
    <location>
        <begin position="331"/>
        <end position="358"/>
    </location>
</feature>
<name>A0A6M4IV14_9BACT</name>
<dbReference type="InterPro" id="IPR006311">
    <property type="entry name" value="TAT_signal"/>
</dbReference>